<comment type="caution">
    <text evidence="15">The sequence shown here is derived from an EMBL/GenBank/DDBJ whole genome shotgun (WGS) entry which is preliminary data.</text>
</comment>
<evidence type="ECO:0000313" key="16">
    <source>
        <dbReference type="Proteomes" id="UP000525027"/>
    </source>
</evidence>
<evidence type="ECO:0000256" key="8">
    <source>
        <dbReference type="ARBA" id="ARBA00022777"/>
    </source>
</evidence>
<evidence type="ECO:0000256" key="1">
    <source>
        <dbReference type="ARBA" id="ARBA00000085"/>
    </source>
</evidence>
<dbReference type="AlphaFoldDB" id="A0A7V6ZEF8"/>
<sequence length="673" mass="74297">MDMSEYLSAFLDESSDQLEQLNDLILLLEKDPQSRDTVNEIFRIAHTLKGMAAAMGYEGIANLTHALEDMLDMVRNGEYQLRTEDIDLIFKCLDLLSAAVGEIRGKGNEGEMGRQLSETAKRIKAKLAQGSAFQKKEQSAEADALGSLEQGWFDRAREQGLDVYKITIKIASDCALKSARAFLVITRLEEAGEVIKTQPSVEDLEKENFGDGFVLYFITKEPKEEIEKILSSISDISLFSVELIDADEDPSKSKPNAQSQEEFEVKPQIKDDVKMNGIYESLNSIKKQQTTTVRVDIGRLDKLMNLVGELVIGRARIERLAAEAGLSEFEEPLLQLGRISTEIQEIVTKLRMVPVAYVFDRFPRMVRDLCRNLGKEAELFIEGSETELDRTVIDEIGDPMIHLLRNALDHGIETPQERISKGKPRKGSITIAAFQEGNSVLIEVMDDGRGIDPGVIKKKAVERGLITKEEAEFMPDDEALALVCLPGFSTSEKITDLSGRGVGMDVVKNKVESLGGQFHITSKVDEGTKVTIKLPLTLAIVLALLIRIGDETYAISLENVEETLLVDKSDTKYVHGSLVTTVRGEILSLHNLKTLLNYPGELDDKEEFPVVVVRVGASGKRRGLIVDELIGQQDIVIKPLGKLLSKVRGMAGATILGDGKVALILDVAGVGNW</sequence>
<dbReference type="InterPro" id="IPR037052">
    <property type="entry name" value="CheA-like_P2_sf"/>
</dbReference>
<dbReference type="InterPro" id="IPR036641">
    <property type="entry name" value="HPT_dom_sf"/>
</dbReference>
<dbReference type="PRINTS" id="PR00344">
    <property type="entry name" value="BCTRLSENSOR"/>
</dbReference>
<gene>
    <name evidence="15" type="ORF">GX397_04725</name>
</gene>
<dbReference type="SMART" id="SM01231">
    <property type="entry name" value="H-kinase_dim"/>
    <property type="match status" value="1"/>
</dbReference>
<keyword evidence="10" id="KW-0902">Two-component regulatory system</keyword>
<dbReference type="PANTHER" id="PTHR43395:SF1">
    <property type="entry name" value="CHEMOTAXIS PROTEIN CHEA"/>
    <property type="match status" value="1"/>
</dbReference>
<dbReference type="CDD" id="cd16916">
    <property type="entry name" value="HATPase_CheA-like"/>
    <property type="match status" value="1"/>
</dbReference>
<dbReference type="FunFam" id="3.30.565.10:FF:000016">
    <property type="entry name" value="Chemotaxis protein CheA, putative"/>
    <property type="match status" value="1"/>
</dbReference>
<evidence type="ECO:0000313" key="15">
    <source>
        <dbReference type="EMBL" id="HHZ04353.1"/>
    </source>
</evidence>
<keyword evidence="7" id="KW-0547">Nucleotide-binding</keyword>
<dbReference type="SMART" id="SM00073">
    <property type="entry name" value="HPT"/>
    <property type="match status" value="1"/>
</dbReference>
<dbReference type="Gene3D" id="1.20.120.160">
    <property type="entry name" value="HPT domain"/>
    <property type="match status" value="1"/>
</dbReference>
<evidence type="ECO:0000256" key="7">
    <source>
        <dbReference type="ARBA" id="ARBA00022741"/>
    </source>
</evidence>
<dbReference type="PANTHER" id="PTHR43395">
    <property type="entry name" value="SENSOR HISTIDINE KINASE CHEA"/>
    <property type="match status" value="1"/>
</dbReference>
<dbReference type="Gene3D" id="3.30.565.10">
    <property type="entry name" value="Histidine kinase-like ATPase, C-terminal domain"/>
    <property type="match status" value="1"/>
</dbReference>
<dbReference type="Gene3D" id="2.30.30.40">
    <property type="entry name" value="SH3 Domains"/>
    <property type="match status" value="1"/>
</dbReference>
<dbReference type="SUPFAM" id="SSF55874">
    <property type="entry name" value="ATPase domain of HSP90 chaperone/DNA topoisomerase II/histidine kinase"/>
    <property type="match status" value="1"/>
</dbReference>
<dbReference type="CDD" id="cd00088">
    <property type="entry name" value="HPT"/>
    <property type="match status" value="1"/>
</dbReference>
<accession>A0A7V6ZEF8</accession>
<dbReference type="Pfam" id="PF07194">
    <property type="entry name" value="P2"/>
    <property type="match status" value="1"/>
</dbReference>
<dbReference type="InterPro" id="IPR004358">
    <property type="entry name" value="Sig_transdc_His_kin-like_C"/>
</dbReference>
<dbReference type="InterPro" id="IPR008207">
    <property type="entry name" value="Sig_transdc_His_kin_Hpt_dom"/>
</dbReference>
<dbReference type="Gene3D" id="3.30.70.1110">
    <property type="entry name" value="Histidine kinase CheA-like, P2 response regulator-binding domain"/>
    <property type="match status" value="1"/>
</dbReference>
<evidence type="ECO:0000256" key="9">
    <source>
        <dbReference type="ARBA" id="ARBA00022840"/>
    </source>
</evidence>
<evidence type="ECO:0000259" key="12">
    <source>
        <dbReference type="PROSITE" id="PS50109"/>
    </source>
</evidence>
<dbReference type="EMBL" id="DURU01000086">
    <property type="protein sequence ID" value="HHZ04353.1"/>
    <property type="molecule type" value="Genomic_DNA"/>
</dbReference>
<feature type="domain" description="HPt" evidence="14">
    <location>
        <begin position="1"/>
        <end position="103"/>
    </location>
</feature>
<name>A0A7V6ZEF8_9BACT</name>
<keyword evidence="4" id="KW-0145">Chemotaxis</keyword>
<dbReference type="Pfam" id="PF01584">
    <property type="entry name" value="CheW"/>
    <property type="match status" value="1"/>
</dbReference>
<dbReference type="SUPFAM" id="SSF47226">
    <property type="entry name" value="Histidine-containing phosphotransfer domain, HPT domain"/>
    <property type="match status" value="1"/>
</dbReference>
<dbReference type="PROSITE" id="PS50851">
    <property type="entry name" value="CHEW"/>
    <property type="match status" value="1"/>
</dbReference>
<dbReference type="SUPFAM" id="SSF47384">
    <property type="entry name" value="Homodimeric domain of signal transducing histidine kinase"/>
    <property type="match status" value="1"/>
</dbReference>
<keyword evidence="5 11" id="KW-0597">Phosphoprotein</keyword>
<dbReference type="FunFam" id="2.30.30.40:FF:000048">
    <property type="entry name" value="Chemotaxis protein CheA, putative"/>
    <property type="match status" value="1"/>
</dbReference>
<dbReference type="Gene3D" id="1.10.287.560">
    <property type="entry name" value="Histidine kinase CheA-like, homodimeric domain"/>
    <property type="match status" value="1"/>
</dbReference>
<dbReference type="InterPro" id="IPR010808">
    <property type="entry name" value="CheA_P2-bd"/>
</dbReference>
<evidence type="ECO:0000256" key="6">
    <source>
        <dbReference type="ARBA" id="ARBA00022679"/>
    </source>
</evidence>
<dbReference type="EC" id="2.7.13.3" evidence="2"/>
<dbReference type="InterPro" id="IPR036097">
    <property type="entry name" value="HisK_dim/P_sf"/>
</dbReference>
<dbReference type="PROSITE" id="PS50109">
    <property type="entry name" value="HIS_KIN"/>
    <property type="match status" value="1"/>
</dbReference>
<dbReference type="InterPro" id="IPR035891">
    <property type="entry name" value="CheY-binding_CheA"/>
</dbReference>
<dbReference type="InterPro" id="IPR005467">
    <property type="entry name" value="His_kinase_dom"/>
</dbReference>
<dbReference type="RefSeq" id="WP_273002793.1">
    <property type="nucleotide sequence ID" value="NZ_DURU01000086.1"/>
</dbReference>
<dbReference type="Pfam" id="PF02518">
    <property type="entry name" value="HATPase_c"/>
    <property type="match status" value="1"/>
</dbReference>
<dbReference type="Pfam" id="PF01627">
    <property type="entry name" value="Hpt"/>
    <property type="match status" value="1"/>
</dbReference>
<feature type="domain" description="Histidine kinase" evidence="12">
    <location>
        <begin position="326"/>
        <end position="538"/>
    </location>
</feature>
<dbReference type="GO" id="GO:0005524">
    <property type="term" value="F:ATP binding"/>
    <property type="evidence" value="ECO:0007669"/>
    <property type="project" value="UniProtKB-KW"/>
</dbReference>
<feature type="modified residue" description="Phosphohistidine" evidence="11">
    <location>
        <position position="46"/>
    </location>
</feature>
<evidence type="ECO:0000256" key="3">
    <source>
        <dbReference type="ARBA" id="ARBA00021495"/>
    </source>
</evidence>
<dbReference type="InterPro" id="IPR037006">
    <property type="entry name" value="CheA-like_homodim_sf"/>
</dbReference>
<evidence type="ECO:0000259" key="13">
    <source>
        <dbReference type="PROSITE" id="PS50851"/>
    </source>
</evidence>
<protein>
    <recommendedName>
        <fullName evidence="3">Chemotaxis protein CheA</fullName>
        <ecNumber evidence="2">2.7.13.3</ecNumber>
    </recommendedName>
</protein>
<dbReference type="InterPro" id="IPR002545">
    <property type="entry name" value="CheW-lke_dom"/>
</dbReference>
<keyword evidence="6" id="KW-0808">Transferase</keyword>
<dbReference type="SMART" id="SM00260">
    <property type="entry name" value="CheW"/>
    <property type="match status" value="1"/>
</dbReference>
<feature type="domain" description="CheW-like" evidence="13">
    <location>
        <begin position="540"/>
        <end position="673"/>
    </location>
</feature>
<dbReference type="SUPFAM" id="SSF50341">
    <property type="entry name" value="CheW-like"/>
    <property type="match status" value="1"/>
</dbReference>
<dbReference type="InterPro" id="IPR036061">
    <property type="entry name" value="CheW-like_dom_sf"/>
</dbReference>
<reference evidence="15 16" key="1">
    <citation type="journal article" date="2020" name="Biotechnol. Biofuels">
        <title>New insights from the biogas microbiome by comprehensive genome-resolved metagenomics of nearly 1600 species originating from multiple anaerobic digesters.</title>
        <authorList>
            <person name="Campanaro S."/>
            <person name="Treu L."/>
            <person name="Rodriguez-R L.M."/>
            <person name="Kovalovszki A."/>
            <person name="Ziels R.M."/>
            <person name="Maus I."/>
            <person name="Zhu X."/>
            <person name="Kougias P.G."/>
            <person name="Basile A."/>
            <person name="Luo G."/>
            <person name="Schluter A."/>
            <person name="Konstantinidis K.T."/>
            <person name="Angelidaki I."/>
        </authorList>
    </citation>
    <scope>NUCLEOTIDE SEQUENCE [LARGE SCALE GENOMIC DNA]</scope>
    <source>
        <strain evidence="15">AS25fmACSIPFO_94</strain>
    </source>
</reference>
<dbReference type="InterPro" id="IPR051315">
    <property type="entry name" value="Bact_Chemotaxis_CheA"/>
</dbReference>
<dbReference type="Pfam" id="PF02895">
    <property type="entry name" value="H-kinase_dim"/>
    <property type="match status" value="1"/>
</dbReference>
<dbReference type="GO" id="GO:0006935">
    <property type="term" value="P:chemotaxis"/>
    <property type="evidence" value="ECO:0007669"/>
    <property type="project" value="UniProtKB-KW"/>
</dbReference>
<keyword evidence="9" id="KW-0067">ATP-binding</keyword>
<evidence type="ECO:0000256" key="4">
    <source>
        <dbReference type="ARBA" id="ARBA00022500"/>
    </source>
</evidence>
<comment type="catalytic activity">
    <reaction evidence="1">
        <text>ATP + protein L-histidine = ADP + protein N-phospho-L-histidine.</text>
        <dbReference type="EC" id="2.7.13.3"/>
    </reaction>
</comment>
<evidence type="ECO:0000259" key="14">
    <source>
        <dbReference type="PROSITE" id="PS50894"/>
    </source>
</evidence>
<evidence type="ECO:0000256" key="10">
    <source>
        <dbReference type="ARBA" id="ARBA00023012"/>
    </source>
</evidence>
<dbReference type="InterPro" id="IPR004105">
    <property type="entry name" value="CheA-like_dim"/>
</dbReference>
<dbReference type="CDD" id="cd00731">
    <property type="entry name" value="CheA_reg"/>
    <property type="match status" value="1"/>
</dbReference>
<dbReference type="GO" id="GO:0005737">
    <property type="term" value="C:cytoplasm"/>
    <property type="evidence" value="ECO:0007669"/>
    <property type="project" value="InterPro"/>
</dbReference>
<dbReference type="SUPFAM" id="SSF55052">
    <property type="entry name" value="CheY-binding domain of CheA"/>
    <property type="match status" value="1"/>
</dbReference>
<dbReference type="InterPro" id="IPR036890">
    <property type="entry name" value="HATPase_C_sf"/>
</dbReference>
<evidence type="ECO:0000256" key="11">
    <source>
        <dbReference type="PROSITE-ProRule" id="PRU00110"/>
    </source>
</evidence>
<dbReference type="SMART" id="SM00387">
    <property type="entry name" value="HATPase_c"/>
    <property type="match status" value="1"/>
</dbReference>
<proteinExistence type="predicted"/>
<dbReference type="GO" id="GO:0000155">
    <property type="term" value="F:phosphorelay sensor kinase activity"/>
    <property type="evidence" value="ECO:0007669"/>
    <property type="project" value="InterPro"/>
</dbReference>
<organism evidence="15 16">
    <name type="scientific">Acetomicrobium hydrogeniformans</name>
    <dbReference type="NCBI Taxonomy" id="649746"/>
    <lineage>
        <taxon>Bacteria</taxon>
        <taxon>Thermotogati</taxon>
        <taxon>Synergistota</taxon>
        <taxon>Synergistia</taxon>
        <taxon>Synergistales</taxon>
        <taxon>Acetomicrobiaceae</taxon>
        <taxon>Acetomicrobium</taxon>
    </lineage>
</organism>
<evidence type="ECO:0000256" key="2">
    <source>
        <dbReference type="ARBA" id="ARBA00012438"/>
    </source>
</evidence>
<dbReference type="PROSITE" id="PS50894">
    <property type="entry name" value="HPT"/>
    <property type="match status" value="1"/>
</dbReference>
<evidence type="ECO:0000256" key="5">
    <source>
        <dbReference type="ARBA" id="ARBA00022553"/>
    </source>
</evidence>
<keyword evidence="8" id="KW-0418">Kinase</keyword>
<dbReference type="Proteomes" id="UP000525027">
    <property type="component" value="Unassembled WGS sequence"/>
</dbReference>
<dbReference type="InterPro" id="IPR003594">
    <property type="entry name" value="HATPase_dom"/>
</dbReference>